<accession>A0A135L7R9</accession>
<evidence type="ECO:0000313" key="9">
    <source>
        <dbReference type="EMBL" id="KXG45026.1"/>
    </source>
</evidence>
<dbReference type="PANTHER" id="PTHR30151:SF20">
    <property type="entry name" value="ABC TRANSPORTER PERMEASE PROTEIN HI_0355-RELATED"/>
    <property type="match status" value="1"/>
</dbReference>
<dbReference type="EMBL" id="LSKU01000001">
    <property type="protein sequence ID" value="KXG45026.1"/>
    <property type="molecule type" value="Genomic_DNA"/>
</dbReference>
<keyword evidence="6 7" id="KW-0472">Membrane</keyword>
<feature type="domain" description="ABC transmembrane type-1" evidence="8">
    <location>
        <begin position="54"/>
        <end position="234"/>
    </location>
</feature>
<feature type="transmembrane region" description="Helical" evidence="7">
    <location>
        <begin position="116"/>
        <end position="136"/>
    </location>
</feature>
<name>A0A135L7R9_9BACI</name>
<keyword evidence="4 7" id="KW-0812">Transmembrane</keyword>
<feature type="transmembrane region" description="Helical" evidence="7">
    <location>
        <begin position="89"/>
        <end position="110"/>
    </location>
</feature>
<reference evidence="9 10" key="1">
    <citation type="submission" date="2016-02" db="EMBL/GenBank/DDBJ databases">
        <title>Draft Genome for Tepidibacillus decaturensis nov. sp. Strain Z9, an Anaerobic, Moderately Thermophilic and Heterotrophic Bacterium from Deep Subsurface of the Illinois Basin, USA.</title>
        <authorList>
            <person name="Dong Y."/>
            <person name="Chang J.Y."/>
            <person name="Sanford R."/>
            <person name="Fouke B.W."/>
        </authorList>
    </citation>
    <scope>NUCLEOTIDE SEQUENCE [LARGE SCALE GENOMIC DNA]</scope>
    <source>
        <strain evidence="9 10">Z9</strain>
    </source>
</reference>
<evidence type="ECO:0000256" key="2">
    <source>
        <dbReference type="ARBA" id="ARBA00022448"/>
    </source>
</evidence>
<evidence type="ECO:0000256" key="4">
    <source>
        <dbReference type="ARBA" id="ARBA00022692"/>
    </source>
</evidence>
<keyword evidence="2 7" id="KW-0813">Transport</keyword>
<keyword evidence="5 7" id="KW-1133">Transmembrane helix</keyword>
<keyword evidence="3" id="KW-1003">Cell membrane</keyword>
<evidence type="ECO:0000256" key="3">
    <source>
        <dbReference type="ARBA" id="ARBA00022475"/>
    </source>
</evidence>
<sequence>MKTYNKAIYLFILGIIIWQLLPKVVTIPSYILPTPLDIIHSFWEEKEILLFTHLPLTLLESMIGLIISIVIGFVIAWMMHISVNVETTIYPWIIISQTIPIIVLSPIIIMWLGYGIWAKVFVIFLISFFPVTMNVFQGLKSVDGEIIALLQSYGATKGQIFWKVEIPSAMPFIIAGVKMAAVFSVIGATLGEWLGSDQGLGFYSRRMTSNLQADSAFASVILLALLGLFLHGTVQLIQNLFFKKYFR</sequence>
<dbReference type="SUPFAM" id="SSF161098">
    <property type="entry name" value="MetI-like"/>
    <property type="match status" value="1"/>
</dbReference>
<dbReference type="Gene3D" id="1.10.3720.10">
    <property type="entry name" value="MetI-like"/>
    <property type="match status" value="1"/>
</dbReference>
<evidence type="ECO:0000256" key="5">
    <source>
        <dbReference type="ARBA" id="ARBA00022989"/>
    </source>
</evidence>
<dbReference type="PANTHER" id="PTHR30151">
    <property type="entry name" value="ALKANE SULFONATE ABC TRANSPORTER-RELATED, MEMBRANE SUBUNIT"/>
    <property type="match status" value="1"/>
</dbReference>
<dbReference type="GO" id="GO:0055085">
    <property type="term" value="P:transmembrane transport"/>
    <property type="evidence" value="ECO:0007669"/>
    <property type="project" value="InterPro"/>
</dbReference>
<feature type="transmembrane region" description="Helical" evidence="7">
    <location>
        <begin position="51"/>
        <end position="77"/>
    </location>
</feature>
<comment type="subcellular location">
    <subcellularLocation>
        <location evidence="1 7">Cell membrane</location>
        <topology evidence="1 7">Multi-pass membrane protein</topology>
    </subcellularLocation>
</comment>
<dbReference type="AlphaFoldDB" id="A0A135L7R9"/>
<dbReference type="Proteomes" id="UP000070352">
    <property type="component" value="Unassembled WGS sequence"/>
</dbReference>
<dbReference type="InterPro" id="IPR000515">
    <property type="entry name" value="MetI-like"/>
</dbReference>
<comment type="similarity">
    <text evidence="7">Belongs to the binding-protein-dependent transport system permease family.</text>
</comment>
<keyword evidence="10" id="KW-1185">Reference proteome</keyword>
<dbReference type="CDD" id="cd06261">
    <property type="entry name" value="TM_PBP2"/>
    <property type="match status" value="1"/>
</dbReference>
<dbReference type="PROSITE" id="PS50928">
    <property type="entry name" value="ABC_TM1"/>
    <property type="match status" value="1"/>
</dbReference>
<gene>
    <name evidence="9" type="ORF">U473_06310</name>
</gene>
<dbReference type="InterPro" id="IPR035906">
    <property type="entry name" value="MetI-like_sf"/>
</dbReference>
<feature type="transmembrane region" description="Helical" evidence="7">
    <location>
        <begin position="215"/>
        <end position="237"/>
    </location>
</feature>
<protein>
    <recommendedName>
        <fullName evidence="8">ABC transmembrane type-1 domain-containing protein</fullName>
    </recommendedName>
</protein>
<organism evidence="9 10">
    <name type="scientific">Tepidibacillus decaturensis</name>
    <dbReference type="NCBI Taxonomy" id="1413211"/>
    <lineage>
        <taxon>Bacteria</taxon>
        <taxon>Bacillati</taxon>
        <taxon>Bacillota</taxon>
        <taxon>Bacilli</taxon>
        <taxon>Bacillales</taxon>
        <taxon>Bacillaceae</taxon>
        <taxon>Tepidibacillus</taxon>
    </lineage>
</organism>
<evidence type="ECO:0000256" key="6">
    <source>
        <dbReference type="ARBA" id="ARBA00023136"/>
    </source>
</evidence>
<evidence type="ECO:0000256" key="7">
    <source>
        <dbReference type="RuleBase" id="RU363032"/>
    </source>
</evidence>
<dbReference type="Pfam" id="PF00528">
    <property type="entry name" value="BPD_transp_1"/>
    <property type="match status" value="1"/>
</dbReference>
<feature type="transmembrane region" description="Helical" evidence="7">
    <location>
        <begin position="172"/>
        <end position="195"/>
    </location>
</feature>
<comment type="caution">
    <text evidence="9">The sequence shown here is derived from an EMBL/GenBank/DDBJ whole genome shotgun (WGS) entry which is preliminary data.</text>
</comment>
<feature type="transmembrane region" description="Helical" evidence="7">
    <location>
        <begin position="7"/>
        <end position="31"/>
    </location>
</feature>
<evidence type="ECO:0000313" key="10">
    <source>
        <dbReference type="Proteomes" id="UP000070352"/>
    </source>
</evidence>
<dbReference type="GO" id="GO:0005886">
    <property type="term" value="C:plasma membrane"/>
    <property type="evidence" value="ECO:0007669"/>
    <property type="project" value="UniProtKB-SubCell"/>
</dbReference>
<evidence type="ECO:0000259" key="8">
    <source>
        <dbReference type="PROSITE" id="PS50928"/>
    </source>
</evidence>
<dbReference type="STRING" id="1413211.U473_06310"/>
<evidence type="ECO:0000256" key="1">
    <source>
        <dbReference type="ARBA" id="ARBA00004651"/>
    </source>
</evidence>
<proteinExistence type="inferred from homology"/>